<dbReference type="PRINTS" id="PR00700">
    <property type="entry name" value="PRTYPHPHTASE"/>
</dbReference>
<dbReference type="STRING" id="103827.A0A0N5D7T7"/>
<reference evidence="5" key="1">
    <citation type="submission" date="2017-02" db="UniProtKB">
        <authorList>
            <consortium name="WormBaseParasite"/>
        </authorList>
    </citation>
    <scope>IDENTIFICATION</scope>
</reference>
<dbReference type="PROSITE" id="PS00383">
    <property type="entry name" value="TYR_PHOSPHATASE_1"/>
    <property type="match status" value="1"/>
</dbReference>
<dbReference type="CDD" id="cd00047">
    <property type="entry name" value="PTPc"/>
    <property type="match status" value="1"/>
</dbReference>
<accession>A0A0N5D7T7</accession>
<dbReference type="PROSITE" id="PS50055">
    <property type="entry name" value="TYR_PHOSPHATASE_PTP"/>
    <property type="match status" value="1"/>
</dbReference>
<dbReference type="SMART" id="SM00404">
    <property type="entry name" value="PTPc_motif"/>
    <property type="match status" value="1"/>
</dbReference>
<dbReference type="PANTHER" id="PTHR19134">
    <property type="entry name" value="RECEPTOR-TYPE TYROSINE-PROTEIN PHOSPHATASE"/>
    <property type="match status" value="1"/>
</dbReference>
<dbReference type="EMBL" id="UYYF01004737">
    <property type="protein sequence ID" value="VDN06748.1"/>
    <property type="molecule type" value="Genomic_DNA"/>
</dbReference>
<dbReference type="Gene3D" id="3.90.190.10">
    <property type="entry name" value="Protein tyrosine phosphatase superfamily"/>
    <property type="match status" value="1"/>
</dbReference>
<dbReference type="PANTHER" id="PTHR19134:SF527">
    <property type="entry name" value="TYROSINE-PROTEIN PHOSPHATASE NON-RECEPTOR TYPE 7"/>
    <property type="match status" value="1"/>
</dbReference>
<dbReference type="InterPro" id="IPR003595">
    <property type="entry name" value="Tyr_Pase_cat"/>
</dbReference>
<evidence type="ECO:0000313" key="5">
    <source>
        <dbReference type="WBParaSite" id="TCLT_0000914801-mRNA-1"/>
    </source>
</evidence>
<dbReference type="PROSITE" id="PS50056">
    <property type="entry name" value="TYR_PHOSPHATASE_2"/>
    <property type="match status" value="1"/>
</dbReference>
<name>A0A0N5D7T7_THECL</name>
<dbReference type="InterPro" id="IPR016130">
    <property type="entry name" value="Tyr_Pase_AS"/>
</dbReference>
<feature type="domain" description="Tyrosine specific protein phosphatases" evidence="2">
    <location>
        <begin position="224"/>
        <end position="299"/>
    </location>
</feature>
<evidence type="ECO:0000313" key="3">
    <source>
        <dbReference type="EMBL" id="VDN06748.1"/>
    </source>
</evidence>
<dbReference type="InterPro" id="IPR050348">
    <property type="entry name" value="Protein-Tyr_Phosphatase"/>
</dbReference>
<dbReference type="GO" id="GO:0004725">
    <property type="term" value="F:protein tyrosine phosphatase activity"/>
    <property type="evidence" value="ECO:0007669"/>
    <property type="project" value="InterPro"/>
</dbReference>
<evidence type="ECO:0000259" key="1">
    <source>
        <dbReference type="PROSITE" id="PS50055"/>
    </source>
</evidence>
<sequence>MRGLSCWSGLAVNIHIVVFLVERWFLTRFLISDSYQSLCEEFDSLQSGINESQTSTHRCNTSTFIKYPTSMNTSQTLKVNAQPVRRQDGKVYIACEGPNLLTVYDFWTLVWQERIKTIISLNFPYEERLHPQLYTECQETIQYWPVVQDEIYHFMPFKITCISTSLMANSENPASNDEDCIYRQTQLRIRNCNPLYPEKDRILTHFCYLRWPDGRLPLKCGKQTTLAEAADLLLQILHKVTDQKVLVHCHAGIGRTGVLVAMDFAMHELKKSQFVNIQTLIQKIRQQRPRLVMNRWQYAFINAVVAEQAYNLGYLKDRIGGHITRQLINKLWINLENDMNRYF</sequence>
<evidence type="ECO:0000259" key="2">
    <source>
        <dbReference type="PROSITE" id="PS50056"/>
    </source>
</evidence>
<evidence type="ECO:0000313" key="4">
    <source>
        <dbReference type="Proteomes" id="UP000276776"/>
    </source>
</evidence>
<keyword evidence="4" id="KW-1185">Reference proteome</keyword>
<protein>
    <submittedName>
        <fullName evidence="5">Protein-tyrosine phosphatase</fullName>
    </submittedName>
</protein>
<proteinExistence type="predicted"/>
<dbReference type="WBParaSite" id="TCLT_0000914801-mRNA-1">
    <property type="protein sequence ID" value="TCLT_0000914801-mRNA-1"/>
    <property type="gene ID" value="TCLT_0000914801"/>
</dbReference>
<feature type="domain" description="Tyrosine-protein phosphatase" evidence="1">
    <location>
        <begin position="79"/>
        <end position="308"/>
    </location>
</feature>
<dbReference type="InterPro" id="IPR000387">
    <property type="entry name" value="Tyr_Pase_dom"/>
</dbReference>
<dbReference type="AlphaFoldDB" id="A0A0N5D7T7"/>
<dbReference type="OMA" id="RAVMNPW"/>
<reference evidence="3 4" key="2">
    <citation type="submission" date="2018-11" db="EMBL/GenBank/DDBJ databases">
        <authorList>
            <consortium name="Pathogen Informatics"/>
        </authorList>
    </citation>
    <scope>NUCLEOTIDE SEQUENCE [LARGE SCALE GENOMIC DNA]</scope>
</reference>
<dbReference type="OrthoDB" id="5854477at2759"/>
<dbReference type="Pfam" id="PF00102">
    <property type="entry name" value="Y_phosphatase"/>
    <property type="match status" value="1"/>
</dbReference>
<gene>
    <name evidence="3" type="ORF">TCLT_LOCUS9137</name>
</gene>
<dbReference type="SUPFAM" id="SSF52799">
    <property type="entry name" value="(Phosphotyrosine protein) phosphatases II"/>
    <property type="match status" value="1"/>
</dbReference>
<dbReference type="InterPro" id="IPR029021">
    <property type="entry name" value="Prot-tyrosine_phosphatase-like"/>
</dbReference>
<dbReference type="InterPro" id="IPR000242">
    <property type="entry name" value="PTP_cat"/>
</dbReference>
<dbReference type="Proteomes" id="UP000276776">
    <property type="component" value="Unassembled WGS sequence"/>
</dbReference>
<organism evidence="5">
    <name type="scientific">Thelazia callipaeda</name>
    <name type="common">Oriental eyeworm</name>
    <name type="synonym">Parasitic nematode</name>
    <dbReference type="NCBI Taxonomy" id="103827"/>
    <lineage>
        <taxon>Eukaryota</taxon>
        <taxon>Metazoa</taxon>
        <taxon>Ecdysozoa</taxon>
        <taxon>Nematoda</taxon>
        <taxon>Chromadorea</taxon>
        <taxon>Rhabditida</taxon>
        <taxon>Spirurina</taxon>
        <taxon>Spiruromorpha</taxon>
        <taxon>Thelazioidea</taxon>
        <taxon>Thelaziidae</taxon>
        <taxon>Thelazia</taxon>
    </lineage>
</organism>
<dbReference type="SMART" id="SM00194">
    <property type="entry name" value="PTPc"/>
    <property type="match status" value="1"/>
</dbReference>